<feature type="compositionally biased region" description="Low complexity" evidence="1">
    <location>
        <begin position="145"/>
        <end position="161"/>
    </location>
</feature>
<reference evidence="2 3" key="1">
    <citation type="submission" date="2023-10" db="EMBL/GenBank/DDBJ databases">
        <title>Roseovarius strain S88 nov., isolated from a marine algae.</title>
        <authorList>
            <person name="Lee M.W."/>
            <person name="Lee J.K."/>
            <person name="Kim J.M."/>
            <person name="Choi D.G."/>
            <person name="Baek J.H."/>
            <person name="Bayburt H."/>
            <person name="Jung J.J."/>
            <person name="Han D.M."/>
            <person name="Jeon C.O."/>
        </authorList>
    </citation>
    <scope>NUCLEOTIDE SEQUENCE [LARGE SCALE GENOMIC DNA]</scope>
    <source>
        <strain evidence="2 3">S88</strain>
    </source>
</reference>
<dbReference type="Proteomes" id="UP001364156">
    <property type="component" value="Chromosome"/>
</dbReference>
<dbReference type="RefSeq" id="WP_338548217.1">
    <property type="nucleotide sequence ID" value="NZ_CP146069.1"/>
</dbReference>
<proteinExistence type="predicted"/>
<accession>A0ABZ2HCE1</accession>
<name>A0ABZ2HCE1_9RHOB</name>
<dbReference type="EMBL" id="CP146069">
    <property type="protein sequence ID" value="WWR45267.1"/>
    <property type="molecule type" value="Genomic_DNA"/>
</dbReference>
<sequence length="184" mass="20043">MTEKTDFSAPLRVADLKSNREVLFAIVPELDVLERLAAKLDLISLRKLRFEGALSPVGKTDWNVQAHLGATVAQPCVVTLDPVSTRIEEDLTWHLIKDWHAHEPEGDDIEMPDDDASAPLGDEIDLMALMQEALALALPDYPRSATAPAKGARAAPPGAAPISDEDVKPFAGLADFKKRLEDDN</sequence>
<evidence type="ECO:0000313" key="3">
    <source>
        <dbReference type="Proteomes" id="UP001364156"/>
    </source>
</evidence>
<evidence type="ECO:0000256" key="1">
    <source>
        <dbReference type="SAM" id="MobiDB-lite"/>
    </source>
</evidence>
<keyword evidence="3" id="KW-1185">Reference proteome</keyword>
<dbReference type="InterPro" id="IPR003772">
    <property type="entry name" value="YceD"/>
</dbReference>
<protein>
    <submittedName>
        <fullName evidence="2">DUF177 domain-containing protein</fullName>
    </submittedName>
</protein>
<gene>
    <name evidence="2" type="ORF">RZ517_10650</name>
</gene>
<evidence type="ECO:0000313" key="2">
    <source>
        <dbReference type="EMBL" id="WWR45267.1"/>
    </source>
</evidence>
<organism evidence="2 3">
    <name type="scientific">Roseovarius phycicola</name>
    <dbReference type="NCBI Taxonomy" id="3080976"/>
    <lineage>
        <taxon>Bacteria</taxon>
        <taxon>Pseudomonadati</taxon>
        <taxon>Pseudomonadota</taxon>
        <taxon>Alphaproteobacteria</taxon>
        <taxon>Rhodobacterales</taxon>
        <taxon>Roseobacteraceae</taxon>
        <taxon>Roseovarius</taxon>
    </lineage>
</organism>
<dbReference type="Pfam" id="PF02620">
    <property type="entry name" value="YceD"/>
    <property type="match status" value="1"/>
</dbReference>
<feature type="region of interest" description="Disordered" evidence="1">
    <location>
        <begin position="145"/>
        <end position="166"/>
    </location>
</feature>